<evidence type="ECO:0000256" key="1">
    <source>
        <dbReference type="SAM" id="Phobius"/>
    </source>
</evidence>
<keyword evidence="1" id="KW-1133">Transmembrane helix</keyword>
<keyword evidence="1" id="KW-0472">Membrane</keyword>
<evidence type="ECO:0000313" key="3">
    <source>
        <dbReference type="Proteomes" id="UP000199245"/>
    </source>
</evidence>
<feature type="transmembrane region" description="Helical" evidence="1">
    <location>
        <begin position="48"/>
        <end position="73"/>
    </location>
</feature>
<dbReference type="Proteomes" id="UP000199245">
    <property type="component" value="Unassembled WGS sequence"/>
</dbReference>
<gene>
    <name evidence="2" type="ORF">SAMN05216337_1002201</name>
</gene>
<dbReference type="EMBL" id="FMZW01000002">
    <property type="protein sequence ID" value="SDC33991.1"/>
    <property type="molecule type" value="Genomic_DNA"/>
</dbReference>
<accession>A0A1G6KT83</accession>
<evidence type="ECO:0000313" key="2">
    <source>
        <dbReference type="EMBL" id="SDC33991.1"/>
    </source>
</evidence>
<name>A0A1G6KT83_9BRAD</name>
<reference evidence="2 3" key="1">
    <citation type="submission" date="2016-10" db="EMBL/GenBank/DDBJ databases">
        <authorList>
            <person name="de Groot N.N."/>
        </authorList>
    </citation>
    <scope>NUCLEOTIDE SEQUENCE [LARGE SCALE GENOMIC DNA]</scope>
    <source>
        <strain evidence="2 3">R5</strain>
    </source>
</reference>
<dbReference type="AlphaFoldDB" id="A0A1G6KT83"/>
<sequence length="76" mass="8652">MPLERFPAKWIPVRVKKTRQDENLEPRSDSIGTEMALVPNQRPLGQRLLWFAALWLGGVGTVALISFALRLWIAPK</sequence>
<protein>
    <recommendedName>
        <fullName evidence="4">DUF2474 domain-containing protein</fullName>
    </recommendedName>
</protein>
<proteinExistence type="predicted"/>
<organism evidence="2 3">
    <name type="scientific">Bradyrhizobium brasilense</name>
    <dbReference type="NCBI Taxonomy" id="1419277"/>
    <lineage>
        <taxon>Bacteria</taxon>
        <taxon>Pseudomonadati</taxon>
        <taxon>Pseudomonadota</taxon>
        <taxon>Alphaproteobacteria</taxon>
        <taxon>Hyphomicrobiales</taxon>
        <taxon>Nitrobacteraceae</taxon>
        <taxon>Bradyrhizobium</taxon>
    </lineage>
</organism>
<evidence type="ECO:0008006" key="4">
    <source>
        <dbReference type="Google" id="ProtNLM"/>
    </source>
</evidence>
<keyword evidence="1" id="KW-0812">Transmembrane</keyword>